<gene>
    <name evidence="1" type="ORF">DPEC_G00360460</name>
</gene>
<sequence>MGAQGPGRLLSVNFTTGAWKQRNPHAAHNKHLISPLEQNYRSAPTPSAPGEPPTNPPAGSPPQTPPLPPPAQEPLPPEMGAAEAWAPEHAGIRARGVPAGAQILGAPVMASSSLPKGAGLPVAC</sequence>
<comment type="caution">
    <text evidence="1">The sequence shown here is derived from an EMBL/GenBank/DDBJ whole genome shotgun (WGS) entry which is preliminary data.</text>
</comment>
<keyword evidence="2" id="KW-1185">Reference proteome</keyword>
<accession>A0ACC2F0U9</accession>
<evidence type="ECO:0000313" key="2">
    <source>
        <dbReference type="Proteomes" id="UP001157502"/>
    </source>
</evidence>
<name>A0ACC2F0U9_DALPE</name>
<organism evidence="1 2">
    <name type="scientific">Dallia pectoralis</name>
    <name type="common">Alaska blackfish</name>
    <dbReference type="NCBI Taxonomy" id="75939"/>
    <lineage>
        <taxon>Eukaryota</taxon>
        <taxon>Metazoa</taxon>
        <taxon>Chordata</taxon>
        <taxon>Craniata</taxon>
        <taxon>Vertebrata</taxon>
        <taxon>Euteleostomi</taxon>
        <taxon>Actinopterygii</taxon>
        <taxon>Neopterygii</taxon>
        <taxon>Teleostei</taxon>
        <taxon>Protacanthopterygii</taxon>
        <taxon>Esociformes</taxon>
        <taxon>Umbridae</taxon>
        <taxon>Dallia</taxon>
    </lineage>
</organism>
<protein>
    <submittedName>
        <fullName evidence="1">Uncharacterized protein</fullName>
    </submittedName>
</protein>
<dbReference type="Proteomes" id="UP001157502">
    <property type="component" value="Chromosome 37"/>
</dbReference>
<reference evidence="1" key="1">
    <citation type="submission" date="2021-05" db="EMBL/GenBank/DDBJ databases">
        <authorList>
            <person name="Pan Q."/>
            <person name="Jouanno E."/>
            <person name="Zahm M."/>
            <person name="Klopp C."/>
            <person name="Cabau C."/>
            <person name="Louis A."/>
            <person name="Berthelot C."/>
            <person name="Parey E."/>
            <person name="Roest Crollius H."/>
            <person name="Montfort J."/>
            <person name="Robinson-Rechavi M."/>
            <person name="Bouchez O."/>
            <person name="Lampietro C."/>
            <person name="Lopez Roques C."/>
            <person name="Donnadieu C."/>
            <person name="Postlethwait J."/>
            <person name="Bobe J."/>
            <person name="Dillon D."/>
            <person name="Chandos A."/>
            <person name="von Hippel F."/>
            <person name="Guiguen Y."/>
        </authorList>
    </citation>
    <scope>NUCLEOTIDE SEQUENCE</scope>
    <source>
        <strain evidence="1">YG-Jan2019</strain>
    </source>
</reference>
<evidence type="ECO:0000313" key="1">
    <source>
        <dbReference type="EMBL" id="KAJ7984987.1"/>
    </source>
</evidence>
<dbReference type="EMBL" id="CM055764">
    <property type="protein sequence ID" value="KAJ7984987.1"/>
    <property type="molecule type" value="Genomic_DNA"/>
</dbReference>
<proteinExistence type="predicted"/>